<accession>A0A0K2H2A2</accession>
<dbReference type="PATRIC" id="fig|1408189.4.peg.2283"/>
<keyword evidence="2" id="KW-1185">Reference proteome</keyword>
<reference evidence="1 2" key="1">
    <citation type="submission" date="2013-10" db="EMBL/GenBank/DDBJ databases">
        <title>Complete genome sequence of Corynebacterium lactis DSM 45799(T), isolated from raw cow milk.</title>
        <authorList>
            <person name="Ruckert C."/>
            <person name="Albersmeier A."/>
            <person name="Lipski A."/>
            <person name="Kalinowski J."/>
        </authorList>
    </citation>
    <scope>NUCLEOTIDE SEQUENCE [LARGE SCALE GENOMIC DNA]</scope>
    <source>
        <strain evidence="1 2">RW2-5</strain>
    </source>
</reference>
<evidence type="ECO:0000313" key="2">
    <source>
        <dbReference type="Proteomes" id="UP000058446"/>
    </source>
</evidence>
<dbReference type="AlphaFoldDB" id="A0A0K2H2A2"/>
<dbReference type="OrthoDB" id="3199623at2"/>
<protein>
    <recommendedName>
        <fullName evidence="3">DUF3800 domain-containing protein</fullName>
    </recommendedName>
</protein>
<dbReference type="KEGG" id="clw:CLAC_11310"/>
<dbReference type="STRING" id="1408189.CLAC_11310"/>
<dbReference type="EMBL" id="CP006841">
    <property type="protein sequence ID" value="ALA68164.1"/>
    <property type="molecule type" value="Genomic_DNA"/>
</dbReference>
<sequence length="224" mass="26049">MSNAKTLFVFMDESGDMQFKPKGTTHFLVTAVCTPIPTVSAAKMQELKYDLMASRSEDLEFHATVNSKGTRSRVLNVISEIEGIKVHTLWIDKRYTYPSCQNSIALFGIFAKAMGRWIDQVYRRSDFEQVILVFDSVLTGKERDAFQKNIKPVLKDLKFEYKVLFHPVKQDLNGQIADYFSWAWFRMLENQDTTAFDALSDNHDWTQFDLFNSRRQIYWAGPKK</sequence>
<dbReference type="Pfam" id="PF12686">
    <property type="entry name" value="DUF3800"/>
    <property type="match status" value="1"/>
</dbReference>
<dbReference type="InterPro" id="IPR024524">
    <property type="entry name" value="DUF3800"/>
</dbReference>
<evidence type="ECO:0008006" key="3">
    <source>
        <dbReference type="Google" id="ProtNLM"/>
    </source>
</evidence>
<evidence type="ECO:0000313" key="1">
    <source>
        <dbReference type="EMBL" id="ALA68164.1"/>
    </source>
</evidence>
<dbReference type="Proteomes" id="UP000058446">
    <property type="component" value="Chromosome"/>
</dbReference>
<organism evidence="1 2">
    <name type="scientific">Corynebacterium lactis RW2-5</name>
    <dbReference type="NCBI Taxonomy" id="1408189"/>
    <lineage>
        <taxon>Bacteria</taxon>
        <taxon>Bacillati</taxon>
        <taxon>Actinomycetota</taxon>
        <taxon>Actinomycetes</taxon>
        <taxon>Mycobacteriales</taxon>
        <taxon>Corynebacteriaceae</taxon>
        <taxon>Corynebacterium</taxon>
    </lineage>
</organism>
<dbReference type="RefSeq" id="WP_053412969.1">
    <property type="nucleotide sequence ID" value="NZ_CP006841.1"/>
</dbReference>
<gene>
    <name evidence="1" type="ORF">CLAC_11310</name>
</gene>
<proteinExistence type="predicted"/>
<name>A0A0K2H2A2_9CORY</name>